<reference evidence="2" key="1">
    <citation type="submission" date="2022-06" db="EMBL/GenBank/DDBJ databases">
        <title>Complete genome sequences of two strains of the flax pathogen Septoria linicola.</title>
        <authorList>
            <person name="Lapalu N."/>
            <person name="Simon A."/>
            <person name="Demenou B."/>
            <person name="Paumier D."/>
            <person name="Guillot M.-P."/>
            <person name="Gout L."/>
            <person name="Valade R."/>
        </authorList>
    </citation>
    <scope>NUCLEOTIDE SEQUENCE</scope>
    <source>
        <strain evidence="2">SE15195</strain>
    </source>
</reference>
<sequence>MPPTFASNSRMLLLTFVALTLLQAHAQQEGDNPPAGIHCYDDPNNPKDCCDNNFSITTKGIGPWNCDVVNAGSAGEGWICDATYTFATYCYPGAVPFGDGGPVCLDGCCASTWGQIDDNGEFHDVGGDGGCVTDINQGCGG</sequence>
<proteinExistence type="predicted"/>
<organism evidence="2 3">
    <name type="scientific">Septoria linicola</name>
    <dbReference type="NCBI Taxonomy" id="215465"/>
    <lineage>
        <taxon>Eukaryota</taxon>
        <taxon>Fungi</taxon>
        <taxon>Dikarya</taxon>
        <taxon>Ascomycota</taxon>
        <taxon>Pezizomycotina</taxon>
        <taxon>Dothideomycetes</taxon>
        <taxon>Dothideomycetidae</taxon>
        <taxon>Mycosphaerellales</taxon>
        <taxon>Mycosphaerellaceae</taxon>
        <taxon>Septoria</taxon>
    </lineage>
</organism>
<dbReference type="AlphaFoldDB" id="A0A9Q9EJR6"/>
<evidence type="ECO:0000313" key="3">
    <source>
        <dbReference type="Proteomes" id="UP001056384"/>
    </source>
</evidence>
<keyword evidence="1" id="KW-0732">Signal</keyword>
<feature type="chain" id="PRO_5040317161" evidence="1">
    <location>
        <begin position="27"/>
        <end position="141"/>
    </location>
</feature>
<accession>A0A9Q9EJR6</accession>
<dbReference type="Proteomes" id="UP001056384">
    <property type="component" value="Chromosome 4"/>
</dbReference>
<evidence type="ECO:0000313" key="2">
    <source>
        <dbReference type="EMBL" id="USW52472.1"/>
    </source>
</evidence>
<evidence type="ECO:0000256" key="1">
    <source>
        <dbReference type="SAM" id="SignalP"/>
    </source>
</evidence>
<gene>
    <name evidence="2" type="ORF">Slin15195_G057910</name>
</gene>
<protein>
    <submittedName>
        <fullName evidence="2">Uncharacterized protein</fullName>
    </submittedName>
</protein>
<feature type="signal peptide" evidence="1">
    <location>
        <begin position="1"/>
        <end position="26"/>
    </location>
</feature>
<name>A0A9Q9EJR6_9PEZI</name>
<keyword evidence="3" id="KW-1185">Reference proteome</keyword>
<dbReference type="EMBL" id="CP099421">
    <property type="protein sequence ID" value="USW52472.1"/>
    <property type="molecule type" value="Genomic_DNA"/>
</dbReference>